<organism evidence="3 4">
    <name type="scientific">Seiridium unicorne</name>
    <dbReference type="NCBI Taxonomy" id="138068"/>
    <lineage>
        <taxon>Eukaryota</taxon>
        <taxon>Fungi</taxon>
        <taxon>Dikarya</taxon>
        <taxon>Ascomycota</taxon>
        <taxon>Pezizomycotina</taxon>
        <taxon>Sordariomycetes</taxon>
        <taxon>Xylariomycetidae</taxon>
        <taxon>Amphisphaeriales</taxon>
        <taxon>Sporocadaceae</taxon>
        <taxon>Seiridium</taxon>
    </lineage>
</organism>
<dbReference type="EMBL" id="JARVKF010000112">
    <property type="protein sequence ID" value="KAK9422637.1"/>
    <property type="molecule type" value="Genomic_DNA"/>
</dbReference>
<dbReference type="PANTHER" id="PTHR11208">
    <property type="entry name" value="RNA-BINDING PROTEIN RELATED"/>
    <property type="match status" value="1"/>
</dbReference>
<evidence type="ECO:0000313" key="3">
    <source>
        <dbReference type="EMBL" id="KAK9422637.1"/>
    </source>
</evidence>
<dbReference type="Pfam" id="PF22675">
    <property type="entry name" value="KH-I_KHDC4-BBP"/>
    <property type="match status" value="1"/>
</dbReference>
<name>A0ABR2V6W9_9PEZI</name>
<dbReference type="InterPro" id="IPR055256">
    <property type="entry name" value="KH_1_KHDC4/BBP-like"/>
</dbReference>
<comment type="caution">
    <text evidence="3">The sequence shown here is derived from an EMBL/GenBank/DDBJ whole genome shotgun (WGS) entry which is preliminary data.</text>
</comment>
<dbReference type="Proteomes" id="UP001408356">
    <property type="component" value="Unassembled WGS sequence"/>
</dbReference>
<keyword evidence="1" id="KW-0694">RNA-binding</keyword>
<dbReference type="Gene3D" id="3.30.1370.10">
    <property type="entry name" value="K Homology domain, type 1"/>
    <property type="match status" value="1"/>
</dbReference>
<feature type="domain" description="K Homology" evidence="2">
    <location>
        <begin position="20"/>
        <end position="115"/>
    </location>
</feature>
<keyword evidence="4" id="KW-1185">Reference proteome</keyword>
<evidence type="ECO:0000256" key="1">
    <source>
        <dbReference type="ARBA" id="ARBA00022884"/>
    </source>
</evidence>
<dbReference type="InterPro" id="IPR036612">
    <property type="entry name" value="KH_dom_type_1_sf"/>
</dbReference>
<accession>A0ABR2V6W9</accession>
<reference evidence="3 4" key="1">
    <citation type="journal article" date="2024" name="J. Plant Pathol.">
        <title>Sequence and assembly of the genome of Seiridium unicorne, isolate CBS 538.82, causal agent of cypress canker disease.</title>
        <authorList>
            <person name="Scali E."/>
            <person name="Rocca G.D."/>
            <person name="Danti R."/>
            <person name="Garbelotto M."/>
            <person name="Barberini S."/>
            <person name="Baroncelli R."/>
            <person name="Emiliani G."/>
        </authorList>
    </citation>
    <scope>NUCLEOTIDE SEQUENCE [LARGE SCALE GENOMIC DNA]</scope>
    <source>
        <strain evidence="3 4">BM-138-508</strain>
    </source>
</reference>
<dbReference type="InterPro" id="IPR004087">
    <property type="entry name" value="KH_dom"/>
</dbReference>
<evidence type="ECO:0000259" key="2">
    <source>
        <dbReference type="SMART" id="SM00322"/>
    </source>
</evidence>
<dbReference type="SUPFAM" id="SSF54791">
    <property type="entry name" value="Eukaryotic type KH-domain (KH-domain type I)"/>
    <property type="match status" value="1"/>
</dbReference>
<evidence type="ECO:0000313" key="4">
    <source>
        <dbReference type="Proteomes" id="UP001408356"/>
    </source>
</evidence>
<protein>
    <submittedName>
        <fullName evidence="3">Branchpoint-bridging protein</fullName>
    </submittedName>
</protein>
<proteinExistence type="predicted"/>
<dbReference type="SMART" id="SM00322">
    <property type="entry name" value="KH"/>
    <property type="match status" value="1"/>
</dbReference>
<sequence>MPNYRPPPGYTNGRAQDWRSSIKAQVYIPANDIPEVNFIGQILGRRGRSLADMNDRSAANIVIRGRGSVKEGKGKTTHRSCDTHEQLDEPLHCLITADAQAKVDAAKELVQAVIEAAISTAEHANERKREQLRNLAIVNGAFRNDEGRNSYNDCARLRDAPGSASITRAMCSGGHIPRDCPDKKKQNLPWSQPSWRAISQQQGTTDAIELACDRFLLETRGSTA</sequence>
<gene>
    <name evidence="3" type="ORF">SUNI508_00500</name>
</gene>
<dbReference type="InterPro" id="IPR045071">
    <property type="entry name" value="BBP-like"/>
</dbReference>